<proteinExistence type="predicted"/>
<comment type="caution">
    <text evidence="1">The sequence shown here is derived from an EMBL/GenBank/DDBJ whole genome shotgun (WGS) entry which is preliminary data.</text>
</comment>
<evidence type="ECO:0000313" key="2">
    <source>
        <dbReference type="Proteomes" id="UP001497535"/>
    </source>
</evidence>
<reference evidence="1" key="1">
    <citation type="submission" date="2023-11" db="EMBL/GenBank/DDBJ databases">
        <authorList>
            <person name="Poullet M."/>
        </authorList>
    </citation>
    <scope>NUCLEOTIDE SEQUENCE</scope>
    <source>
        <strain evidence="1">E1834</strain>
    </source>
</reference>
<sequence>MLVMIILIVVIVLLLIVVYLLHKNNKQFSQQQPKPSVTLTALPAPEAILHSTPPSHLGLPNTLPQPVPVGNDSKSSLQIAILPIIVVGDRNEKVNLLHNGDNKAEKGGGKMGTSKKENYLERRNPTQNSISSEVLFGDKCNDENSKKEEDATSLSGSDSSSSKFDEQEAAAVFKATFFYIYYADRKYTSSVKVCNINARGNE</sequence>
<dbReference type="EMBL" id="CAVMJV010000059">
    <property type="protein sequence ID" value="CAK5086141.1"/>
    <property type="molecule type" value="Genomic_DNA"/>
</dbReference>
<protein>
    <submittedName>
        <fullName evidence="1">Uncharacterized protein</fullName>
    </submittedName>
</protein>
<organism evidence="1 2">
    <name type="scientific">Meloidogyne enterolobii</name>
    <name type="common">Root-knot nematode worm</name>
    <name type="synonym">Meloidogyne mayaguensis</name>
    <dbReference type="NCBI Taxonomy" id="390850"/>
    <lineage>
        <taxon>Eukaryota</taxon>
        <taxon>Metazoa</taxon>
        <taxon>Ecdysozoa</taxon>
        <taxon>Nematoda</taxon>
        <taxon>Chromadorea</taxon>
        <taxon>Rhabditida</taxon>
        <taxon>Tylenchina</taxon>
        <taxon>Tylenchomorpha</taxon>
        <taxon>Tylenchoidea</taxon>
        <taxon>Meloidogynidae</taxon>
        <taxon>Meloidogyninae</taxon>
        <taxon>Meloidogyne</taxon>
    </lineage>
</organism>
<evidence type="ECO:0000313" key="1">
    <source>
        <dbReference type="EMBL" id="CAK5086141.1"/>
    </source>
</evidence>
<dbReference type="Proteomes" id="UP001497535">
    <property type="component" value="Unassembled WGS sequence"/>
</dbReference>
<gene>
    <name evidence="1" type="ORF">MENTE1834_LOCUS33632</name>
</gene>
<accession>A0ACB1A4W6</accession>
<keyword evidence="2" id="KW-1185">Reference proteome</keyword>
<name>A0ACB1A4W6_MELEN</name>